<feature type="repeat" description="ANK" evidence="17">
    <location>
        <begin position="163"/>
        <end position="195"/>
    </location>
</feature>
<accession>A0A8J2HTK3</accession>
<feature type="transmembrane region" description="Helical" evidence="19">
    <location>
        <begin position="275"/>
        <end position="294"/>
    </location>
</feature>
<evidence type="ECO:0000256" key="9">
    <source>
        <dbReference type="ARBA" id="ARBA00022840"/>
    </source>
</evidence>
<dbReference type="RefSeq" id="XP_043165153.1">
    <property type="nucleotide sequence ID" value="XM_043309218.1"/>
</dbReference>
<name>A0A8J2HTK3_9PLEO</name>
<evidence type="ECO:0000256" key="10">
    <source>
        <dbReference type="ARBA" id="ARBA00022989"/>
    </source>
</evidence>
<comment type="function">
    <text evidence="1">Palmitoyltransferase specific for casein kinase 1.</text>
</comment>
<dbReference type="InterPro" id="IPR036770">
    <property type="entry name" value="Ankyrin_rpt-contain_sf"/>
</dbReference>
<dbReference type="GO" id="GO:0031901">
    <property type="term" value="C:early endosome membrane"/>
    <property type="evidence" value="ECO:0007669"/>
    <property type="project" value="UniProtKB-SubCell"/>
</dbReference>
<evidence type="ECO:0000256" key="19">
    <source>
        <dbReference type="SAM" id="Phobius"/>
    </source>
</evidence>
<feature type="transmembrane region" description="Helical" evidence="19">
    <location>
        <begin position="519"/>
        <end position="542"/>
    </location>
</feature>
<comment type="subcellular location">
    <subcellularLocation>
        <location evidence="2">Early endosome membrane</location>
        <topology evidence="2">Multi-pass membrane protein</topology>
    </subcellularLocation>
</comment>
<evidence type="ECO:0000259" key="20">
    <source>
        <dbReference type="Pfam" id="PF01529"/>
    </source>
</evidence>
<dbReference type="InterPro" id="IPR005654">
    <property type="entry name" value="ATPase_AFG1-like"/>
</dbReference>
<dbReference type="GeneID" id="67012975"/>
<reference evidence="21" key="1">
    <citation type="submission" date="2021-05" db="EMBL/GenBank/DDBJ databases">
        <authorList>
            <person name="Stam R."/>
        </authorList>
    </citation>
    <scope>NUCLEOTIDE SEQUENCE</scope>
    <source>
        <strain evidence="21">CS162</strain>
    </source>
</reference>
<evidence type="ECO:0000256" key="11">
    <source>
        <dbReference type="ARBA" id="ARBA00023136"/>
    </source>
</evidence>
<evidence type="ECO:0000256" key="15">
    <source>
        <dbReference type="ARBA" id="ARBA00031920"/>
    </source>
</evidence>
<dbReference type="SMART" id="SM00248">
    <property type="entry name" value="ANK"/>
    <property type="match status" value="5"/>
</dbReference>
<dbReference type="PRINTS" id="PR01415">
    <property type="entry name" value="ANKYRIN"/>
</dbReference>
<dbReference type="SUPFAM" id="SSF52540">
    <property type="entry name" value="P-loop containing nucleoside triphosphate hydrolases"/>
    <property type="match status" value="1"/>
</dbReference>
<dbReference type="PROSITE" id="PS50297">
    <property type="entry name" value="ANK_REP_REGION"/>
    <property type="match status" value="3"/>
</dbReference>
<dbReference type="PANTHER" id="PTHR12169">
    <property type="entry name" value="ATPASE N2B"/>
    <property type="match status" value="1"/>
</dbReference>
<evidence type="ECO:0000313" key="21">
    <source>
        <dbReference type="EMBL" id="CAG5144891.1"/>
    </source>
</evidence>
<dbReference type="NCBIfam" id="NF040713">
    <property type="entry name" value="ZapE"/>
    <property type="match status" value="1"/>
</dbReference>
<feature type="repeat" description="ANK" evidence="17">
    <location>
        <begin position="196"/>
        <end position="228"/>
    </location>
</feature>
<feature type="transmembrane region" description="Helical" evidence="19">
    <location>
        <begin position="337"/>
        <end position="354"/>
    </location>
</feature>
<dbReference type="Pfam" id="PF01529">
    <property type="entry name" value="DHHC"/>
    <property type="match status" value="1"/>
</dbReference>
<feature type="repeat" description="ANK" evidence="17">
    <location>
        <begin position="97"/>
        <end position="129"/>
    </location>
</feature>
<dbReference type="GO" id="GO:0005739">
    <property type="term" value="C:mitochondrion"/>
    <property type="evidence" value="ECO:0007669"/>
    <property type="project" value="TreeGrafter"/>
</dbReference>
<keyword evidence="17" id="KW-0040">ANK repeat</keyword>
<dbReference type="GO" id="GO:0019706">
    <property type="term" value="F:protein-cysteine S-palmitoyltransferase activity"/>
    <property type="evidence" value="ECO:0007669"/>
    <property type="project" value="UniProtKB-EC"/>
</dbReference>
<evidence type="ECO:0000256" key="2">
    <source>
        <dbReference type="ARBA" id="ARBA00004520"/>
    </source>
</evidence>
<dbReference type="Pfam" id="PF12796">
    <property type="entry name" value="Ank_2"/>
    <property type="match status" value="2"/>
</dbReference>
<dbReference type="Proteomes" id="UP000676310">
    <property type="component" value="Unassembled WGS sequence"/>
</dbReference>
<dbReference type="GO" id="GO:0006515">
    <property type="term" value="P:protein quality control for misfolded or incompletely synthesized proteins"/>
    <property type="evidence" value="ECO:0007669"/>
    <property type="project" value="TreeGrafter"/>
</dbReference>
<feature type="transmembrane region" description="Helical" evidence="19">
    <location>
        <begin position="366"/>
        <end position="386"/>
    </location>
</feature>
<evidence type="ECO:0000256" key="1">
    <source>
        <dbReference type="ARBA" id="ARBA00002100"/>
    </source>
</evidence>
<dbReference type="FunFam" id="1.25.40.20:FF:000397">
    <property type="entry name" value="ATP binding"/>
    <property type="match status" value="1"/>
</dbReference>
<keyword evidence="13" id="KW-0449">Lipoprotein</keyword>
<keyword evidence="22" id="KW-1185">Reference proteome</keyword>
<organism evidence="21 22">
    <name type="scientific">Alternaria atra</name>
    <dbReference type="NCBI Taxonomy" id="119953"/>
    <lineage>
        <taxon>Eukaryota</taxon>
        <taxon>Fungi</taxon>
        <taxon>Dikarya</taxon>
        <taxon>Ascomycota</taxon>
        <taxon>Pezizomycotina</taxon>
        <taxon>Dothideomycetes</taxon>
        <taxon>Pleosporomycetidae</taxon>
        <taxon>Pleosporales</taxon>
        <taxon>Pleosporineae</taxon>
        <taxon>Pleosporaceae</taxon>
        <taxon>Alternaria</taxon>
        <taxon>Alternaria sect. Ulocladioides</taxon>
    </lineage>
</organism>
<keyword evidence="8" id="KW-0547">Nucleotide-binding</keyword>
<evidence type="ECO:0000256" key="8">
    <source>
        <dbReference type="ARBA" id="ARBA00022741"/>
    </source>
</evidence>
<evidence type="ECO:0000256" key="13">
    <source>
        <dbReference type="ARBA" id="ARBA00023288"/>
    </source>
</evidence>
<dbReference type="InterPro" id="IPR002110">
    <property type="entry name" value="Ankyrin_rpt"/>
</dbReference>
<comment type="catalytic activity">
    <reaction evidence="16">
        <text>L-cysteinyl-[protein] + hexadecanoyl-CoA = S-hexadecanoyl-L-cysteinyl-[protein] + CoA</text>
        <dbReference type="Rhea" id="RHEA:36683"/>
        <dbReference type="Rhea" id="RHEA-COMP:10131"/>
        <dbReference type="Rhea" id="RHEA-COMP:11032"/>
        <dbReference type="ChEBI" id="CHEBI:29950"/>
        <dbReference type="ChEBI" id="CHEBI:57287"/>
        <dbReference type="ChEBI" id="CHEBI:57379"/>
        <dbReference type="ChEBI" id="CHEBI:74151"/>
        <dbReference type="EC" id="2.3.1.225"/>
    </reaction>
</comment>
<dbReference type="PROSITE" id="PS50088">
    <property type="entry name" value="ANK_REPEAT"/>
    <property type="match status" value="4"/>
</dbReference>
<sequence length="1142" mass="128262">MAATPSDSNGASTGDHELEVMADNKPSLPVEEDIMQLARLGEIGAIQKLFDSGKFDATFKDEQGITPLHWAAINNHYALCHFLIQAGAPINAKGGDAVATPVLWAAKRCNYYIVNLLLDHGADPLLTDDQGFNLLHSATLDGNVYQIVLLLHQDIPVDIPDPQSHTPLMWAAYKGYPSCVDLFLRWGANVYATDDQGFTALHWALVKGSQGSIQKLLEYGADRFAKNNDGKTPEVTAQEMNTTRQWRRALMEAGFDRNGNARQFPIPGVKDTRWFLSRFIFFWPFAILFAALFLVSHYPAFIGIPLALIVAYLMQWGAQKLLRWGPSNMRSIHHTPFLAGIFAGTLFWVGLRWATTVLPWTIRTNFFLNFLFAAFYGLTAYFYFFTMTADPGFVPKSSSRSASKAVIDELMELRQFDERHFCVNCMVRKPLRSKHCKRCERCVAKSDHHCPWVNNCVANNNHRHFVLYVLSLELGIVCFIRLALAYLEIRDAPKDFPKCAVISPELCKVLNKDPFTIVLSIWAAFQLTWVTMLLCVQLLQIARNLTTYESMRGHLHGGTPADAINSFVTTGDTSQDVSGGAGNAPTNGFGSGQDTGDAPRRPQPQASIWDQWKRLLGIDTFLTIALHGSQGEQIMRQRRSNPFSRGIAAREYATEDPERTHGPMAEYDARVESGRLRDDEHQRNIIKNLQDLHDMLKSYEQPPVQQPTIESLQPPKKSFFSFLSSSKPAGSSLPPIPDSLPKGMYMFGDVGSGKTMMMDLFYDTLPPNIKRKTRIHFHAFMQSVHKDLHKMKMQHGNDIDSIPFVAAGIAERSSVLCFDEFQCTDVADAMILRRLMESLMAHGTVVVTTSNRHPNDLYKNGIQRESFVPCINLLKTRLTVLNLDSSTDYRKIPRPPSGVYHHPLDASAQTHVERWFRFLGDFENDPPHPAVHEVWGREVRVPKASGKCAVFSFDDIIGRATGAADYLELTRQYEAFVITGVPGMNYRSRDLARRFITFIDAVYESRAKLVMTTAVPLTALFLDQSELNDAVTATQKAGKLPTTASSSSKPPAKSPEADDHEAISDVMRNLMDDLGMNMDMLKNSSIFSGDEERFAFARALSRLSEMGSQEWVERGLGLEKRGGKGEMEGWQKVRSRWREDNM</sequence>
<keyword evidence="10 19" id="KW-1133">Transmembrane helix</keyword>
<keyword evidence="7 19" id="KW-0812">Transmembrane</keyword>
<evidence type="ECO:0000256" key="3">
    <source>
        <dbReference type="ARBA" id="ARBA00010104"/>
    </source>
</evidence>
<keyword evidence="11 19" id="KW-0472">Membrane</keyword>
<feature type="repeat" description="ANK" evidence="17">
    <location>
        <begin position="63"/>
        <end position="95"/>
    </location>
</feature>
<evidence type="ECO:0000256" key="18">
    <source>
        <dbReference type="SAM" id="MobiDB-lite"/>
    </source>
</evidence>
<gene>
    <name evidence="21" type="ORF">ALTATR162_LOCUS1620</name>
</gene>
<feature type="compositionally biased region" description="Polar residues" evidence="18">
    <location>
        <begin position="584"/>
        <end position="594"/>
    </location>
</feature>
<feature type="domain" description="Palmitoyltransferase DHHC" evidence="20">
    <location>
        <begin position="416"/>
        <end position="552"/>
    </location>
</feature>
<keyword evidence="12" id="KW-0564">Palmitate</keyword>
<comment type="similarity">
    <text evidence="3">Belongs to the DHHC palmitoyltransferase family. AKR/ZDHHC17 subfamily.</text>
</comment>
<feature type="region of interest" description="Disordered" evidence="18">
    <location>
        <begin position="571"/>
        <end position="604"/>
    </location>
</feature>
<evidence type="ECO:0000256" key="5">
    <source>
        <dbReference type="ARBA" id="ARBA00016875"/>
    </source>
</evidence>
<comment type="caution">
    <text evidence="21">The sequence shown here is derived from an EMBL/GenBank/DDBJ whole genome shotgun (WGS) entry which is preliminary data.</text>
</comment>
<dbReference type="GO" id="GO:0016887">
    <property type="term" value="F:ATP hydrolysis activity"/>
    <property type="evidence" value="ECO:0007669"/>
    <property type="project" value="InterPro"/>
</dbReference>
<evidence type="ECO:0000256" key="16">
    <source>
        <dbReference type="ARBA" id="ARBA00048048"/>
    </source>
</evidence>
<evidence type="ECO:0000256" key="4">
    <source>
        <dbReference type="ARBA" id="ARBA00010322"/>
    </source>
</evidence>
<dbReference type="Gene3D" id="1.25.40.20">
    <property type="entry name" value="Ankyrin repeat-containing domain"/>
    <property type="match status" value="1"/>
</dbReference>
<keyword evidence="9" id="KW-0067">ATP-binding</keyword>
<dbReference type="Gene3D" id="3.40.50.300">
    <property type="entry name" value="P-loop containing nucleotide triphosphate hydrolases"/>
    <property type="match status" value="1"/>
</dbReference>
<evidence type="ECO:0000256" key="7">
    <source>
        <dbReference type="ARBA" id="ARBA00022692"/>
    </source>
</evidence>
<comment type="similarity">
    <text evidence="4">Belongs to the AFG1 ATPase family.</text>
</comment>
<evidence type="ECO:0000256" key="12">
    <source>
        <dbReference type="ARBA" id="ARBA00023139"/>
    </source>
</evidence>
<evidence type="ECO:0000256" key="17">
    <source>
        <dbReference type="PROSITE-ProRule" id="PRU00023"/>
    </source>
</evidence>
<dbReference type="InterPro" id="IPR027417">
    <property type="entry name" value="P-loop_NTPase"/>
</dbReference>
<dbReference type="GO" id="GO:0005524">
    <property type="term" value="F:ATP binding"/>
    <property type="evidence" value="ECO:0007669"/>
    <property type="project" value="UniProtKB-KW"/>
</dbReference>
<feature type="region of interest" description="Disordered" evidence="18">
    <location>
        <begin position="1033"/>
        <end position="1062"/>
    </location>
</feature>
<dbReference type="InterPro" id="IPR001594">
    <property type="entry name" value="Palmitoyltrfase_DHHC"/>
</dbReference>
<dbReference type="PANTHER" id="PTHR12169:SF6">
    <property type="entry name" value="AFG1-LIKE ATPASE"/>
    <property type="match status" value="1"/>
</dbReference>
<dbReference type="OrthoDB" id="6781668at2759"/>
<evidence type="ECO:0000256" key="6">
    <source>
        <dbReference type="ARBA" id="ARBA00017919"/>
    </source>
</evidence>
<feature type="transmembrane region" description="Helical" evidence="19">
    <location>
        <begin position="465"/>
        <end position="487"/>
    </location>
</feature>
<dbReference type="EMBL" id="CAJRGZ010000015">
    <property type="protein sequence ID" value="CAG5144891.1"/>
    <property type="molecule type" value="Genomic_DNA"/>
</dbReference>
<proteinExistence type="inferred from homology"/>
<protein>
    <recommendedName>
        <fullName evidence="5">Palmitoyltransferase AKR1</fullName>
    </recommendedName>
    <alternativeName>
        <fullName evidence="14 15">Ankyrin repeat-containing protein AKR1</fullName>
    </alternativeName>
    <alternativeName>
        <fullName evidence="6">Palmitoyltransferase akr1</fullName>
    </alternativeName>
</protein>
<feature type="compositionally biased region" description="Low complexity" evidence="18">
    <location>
        <begin position="1041"/>
        <end position="1051"/>
    </location>
</feature>
<evidence type="ECO:0000313" key="22">
    <source>
        <dbReference type="Proteomes" id="UP000676310"/>
    </source>
</evidence>
<evidence type="ECO:0000256" key="14">
    <source>
        <dbReference type="ARBA" id="ARBA00030960"/>
    </source>
</evidence>
<dbReference type="SUPFAM" id="SSF48403">
    <property type="entry name" value="Ankyrin repeat"/>
    <property type="match status" value="1"/>
</dbReference>
<dbReference type="Pfam" id="PF03969">
    <property type="entry name" value="AFG1_ATPase"/>
    <property type="match status" value="1"/>
</dbReference>
<dbReference type="PROSITE" id="PS50216">
    <property type="entry name" value="DHHC"/>
    <property type="match status" value="1"/>
</dbReference>
<feature type="transmembrane region" description="Helical" evidence="19">
    <location>
        <begin position="300"/>
        <end position="317"/>
    </location>
</feature>
<dbReference type="AlphaFoldDB" id="A0A8J2HTK3"/>